<dbReference type="PRINTS" id="PR00834">
    <property type="entry name" value="PROTEASES2C"/>
</dbReference>
<evidence type="ECO:0000256" key="16">
    <source>
        <dbReference type="SAM" id="SignalP"/>
    </source>
</evidence>
<feature type="binding site" evidence="15">
    <location>
        <position position="161"/>
    </location>
    <ligand>
        <name>substrate</name>
    </ligand>
</feature>
<dbReference type="InterPro" id="IPR009003">
    <property type="entry name" value="Peptidase_S1_PA"/>
</dbReference>
<comment type="subcellular location">
    <subcellularLocation>
        <location evidence="2">Periplasm</location>
    </subcellularLocation>
</comment>
<dbReference type="InterPro" id="IPR041489">
    <property type="entry name" value="PDZ_6"/>
</dbReference>
<proteinExistence type="inferred from homology"/>
<dbReference type="Gene3D" id="2.30.42.10">
    <property type="match status" value="1"/>
</dbReference>
<feature type="active site" description="Charge relay system" evidence="14">
    <location>
        <position position="235"/>
    </location>
</feature>
<feature type="binding site" evidence="15">
    <location>
        <begin position="233"/>
        <end position="235"/>
    </location>
    <ligand>
        <name>substrate</name>
    </ligand>
</feature>
<dbReference type="InterPro" id="IPR036034">
    <property type="entry name" value="PDZ_sf"/>
</dbReference>
<dbReference type="InterPro" id="IPR001940">
    <property type="entry name" value="Peptidase_S1C"/>
</dbReference>
<feature type="domain" description="PDZ" evidence="17">
    <location>
        <begin position="394"/>
        <end position="489"/>
    </location>
</feature>
<evidence type="ECO:0000256" key="8">
    <source>
        <dbReference type="ARBA" id="ARBA00022737"/>
    </source>
</evidence>
<dbReference type="InterPro" id="IPR001478">
    <property type="entry name" value="PDZ"/>
</dbReference>
<keyword evidence="19" id="KW-1185">Reference proteome</keyword>
<evidence type="ECO:0000313" key="19">
    <source>
        <dbReference type="Proteomes" id="UP000199377"/>
    </source>
</evidence>
<evidence type="ECO:0000259" key="17">
    <source>
        <dbReference type="PROSITE" id="PS50106"/>
    </source>
</evidence>
<feature type="signal peptide" evidence="16">
    <location>
        <begin position="1"/>
        <end position="38"/>
    </location>
</feature>
<dbReference type="SMART" id="SM00228">
    <property type="entry name" value="PDZ"/>
    <property type="match status" value="2"/>
</dbReference>
<dbReference type="RefSeq" id="WP_245779057.1">
    <property type="nucleotide sequence ID" value="NZ_FOQH01000002.1"/>
</dbReference>
<evidence type="ECO:0000256" key="14">
    <source>
        <dbReference type="PIRSR" id="PIRSR611782-1"/>
    </source>
</evidence>
<dbReference type="Gene3D" id="2.30.42.60">
    <property type="match status" value="1"/>
</dbReference>
<gene>
    <name evidence="18" type="ORF">SAMN05216258_102398</name>
</gene>
<evidence type="ECO:0000256" key="6">
    <source>
        <dbReference type="ARBA" id="ARBA00022670"/>
    </source>
</evidence>
<protein>
    <recommendedName>
        <fullName evidence="5">Probable periplasmic serine endoprotease DegP-like</fullName>
        <ecNumber evidence="4">3.4.21.107</ecNumber>
    </recommendedName>
    <alternativeName>
        <fullName evidence="13">Protease Do</fullName>
    </alternativeName>
</protein>
<keyword evidence="12" id="KW-0346">Stress response</keyword>
<dbReference type="GO" id="GO:0006508">
    <property type="term" value="P:proteolysis"/>
    <property type="evidence" value="ECO:0007669"/>
    <property type="project" value="UniProtKB-KW"/>
</dbReference>
<keyword evidence="7 16" id="KW-0732">Signal</keyword>
<dbReference type="Gene3D" id="2.40.10.120">
    <property type="match status" value="1"/>
</dbReference>
<dbReference type="Pfam" id="PF13180">
    <property type="entry name" value="PDZ_2"/>
    <property type="match status" value="1"/>
</dbReference>
<organism evidence="18 19">
    <name type="scientific">Albimonas pacifica</name>
    <dbReference type="NCBI Taxonomy" id="1114924"/>
    <lineage>
        <taxon>Bacteria</taxon>
        <taxon>Pseudomonadati</taxon>
        <taxon>Pseudomonadota</taxon>
        <taxon>Alphaproteobacteria</taxon>
        <taxon>Rhodobacterales</taxon>
        <taxon>Paracoccaceae</taxon>
        <taxon>Albimonas</taxon>
    </lineage>
</organism>
<feature type="binding site" evidence="15">
    <location>
        <position position="131"/>
    </location>
    <ligand>
        <name>substrate</name>
    </ligand>
</feature>
<feature type="domain" description="PDZ" evidence="17">
    <location>
        <begin position="279"/>
        <end position="346"/>
    </location>
</feature>
<dbReference type="GO" id="GO:0042597">
    <property type="term" value="C:periplasmic space"/>
    <property type="evidence" value="ECO:0007669"/>
    <property type="project" value="UniProtKB-SubCell"/>
</dbReference>
<evidence type="ECO:0000256" key="15">
    <source>
        <dbReference type="PIRSR" id="PIRSR611782-2"/>
    </source>
</evidence>
<dbReference type="PANTHER" id="PTHR22939:SF130">
    <property type="entry name" value="PERIPLASMIC SERINE ENDOPROTEASE DEGP-LIKE-RELATED"/>
    <property type="match status" value="1"/>
</dbReference>
<dbReference type="EMBL" id="FOQH01000002">
    <property type="protein sequence ID" value="SFH81946.1"/>
    <property type="molecule type" value="Genomic_DNA"/>
</dbReference>
<evidence type="ECO:0000256" key="4">
    <source>
        <dbReference type="ARBA" id="ARBA00013035"/>
    </source>
</evidence>
<dbReference type="STRING" id="1114924.SAMN05216258_102398"/>
<feature type="active site" description="Charge relay system" evidence="14">
    <location>
        <position position="131"/>
    </location>
</feature>
<dbReference type="PROSITE" id="PS50106">
    <property type="entry name" value="PDZ"/>
    <property type="match status" value="2"/>
</dbReference>
<reference evidence="18 19" key="1">
    <citation type="submission" date="2016-10" db="EMBL/GenBank/DDBJ databases">
        <authorList>
            <person name="de Groot N.N."/>
        </authorList>
    </citation>
    <scope>NUCLEOTIDE SEQUENCE [LARGE SCALE GENOMIC DNA]</scope>
    <source>
        <strain evidence="18 19">CGMCC 1.11030</strain>
    </source>
</reference>
<evidence type="ECO:0000256" key="9">
    <source>
        <dbReference type="ARBA" id="ARBA00022764"/>
    </source>
</evidence>
<comment type="similarity">
    <text evidence="3">Belongs to the peptidase S1C family.</text>
</comment>
<dbReference type="Proteomes" id="UP000199377">
    <property type="component" value="Unassembled WGS sequence"/>
</dbReference>
<evidence type="ECO:0000256" key="12">
    <source>
        <dbReference type="ARBA" id="ARBA00023016"/>
    </source>
</evidence>
<keyword evidence="8" id="KW-0677">Repeat</keyword>
<evidence type="ECO:0000313" key="18">
    <source>
        <dbReference type="EMBL" id="SFH81946.1"/>
    </source>
</evidence>
<evidence type="ECO:0000256" key="13">
    <source>
        <dbReference type="ARBA" id="ARBA00032850"/>
    </source>
</evidence>
<keyword evidence="6 18" id="KW-0645">Protease</keyword>
<feature type="active site" description="Charge relay system" evidence="14">
    <location>
        <position position="161"/>
    </location>
</feature>
<dbReference type="Pfam" id="PF13365">
    <property type="entry name" value="Trypsin_2"/>
    <property type="match status" value="1"/>
</dbReference>
<evidence type="ECO:0000256" key="2">
    <source>
        <dbReference type="ARBA" id="ARBA00004418"/>
    </source>
</evidence>
<dbReference type="SUPFAM" id="SSF50156">
    <property type="entry name" value="PDZ domain-like"/>
    <property type="match status" value="2"/>
</dbReference>
<dbReference type="SUPFAM" id="SSF50494">
    <property type="entry name" value="Trypsin-like serine proteases"/>
    <property type="match status" value="1"/>
</dbReference>
<dbReference type="GO" id="GO:0004252">
    <property type="term" value="F:serine-type endopeptidase activity"/>
    <property type="evidence" value="ECO:0007669"/>
    <property type="project" value="InterPro"/>
</dbReference>
<dbReference type="EC" id="3.4.21.107" evidence="4"/>
<dbReference type="CDD" id="cd10839">
    <property type="entry name" value="cpPDZ1_DegP-like"/>
    <property type="match status" value="1"/>
</dbReference>
<dbReference type="InterPro" id="IPR011782">
    <property type="entry name" value="Pept_S1C_Do"/>
</dbReference>
<name>A0A1I3D5I7_9RHOB</name>
<keyword evidence="10" id="KW-0378">Hydrolase</keyword>
<sequence>MPLSSLTVRGRPMASSLALAAALAAALIAAGPSPHALAQQAGPQPAGAPATFADLAETLSPAVVNIATTSKVAMPERPGGPQLPENSPFRELFPELFGGERGGGERQMRPRQSLGSGFVISADGYVVTNNHVIDGADEIKVNFTDGSSLTAELVGTDPKTDVALLKVSPERDLPHVPFADSDATRVGDWVMAIGNPFGLGGSVSAGIISARNRDINAGPYDDFLQTDAAINRGNSGGPLFDMSGAVVGMNTAIISPTGGSIGIGFAVPANIVKNVIDQLQEFGSTRRGWLGVSIQEVTPDIAESLGLDKAAGALVAQVVEDGPAASGGLENGDVILNFDGKPVETMRDLPRMVAETAAHKTVEVEVWRKGEVETVQVELGLLEEDAPVMNASADVGAQDQAPGAQALGMTLTEITPKARQDYSLADDLEGVLVEQVDGASNAAEKGLRPGDVIVEVAQETVATPADVEARVQAARDQGRKSVLLLVSSGGDLRFVAVTVD</sequence>
<evidence type="ECO:0000256" key="10">
    <source>
        <dbReference type="ARBA" id="ARBA00022801"/>
    </source>
</evidence>
<comment type="catalytic activity">
    <reaction evidence="1">
        <text>Acts on substrates that are at least partially unfolded. The cleavage site P1 residue is normally between a pair of hydrophobic residues, such as Val-|-Val.</text>
        <dbReference type="EC" id="3.4.21.107"/>
    </reaction>
</comment>
<accession>A0A1I3D5I7</accession>
<dbReference type="Pfam" id="PF17820">
    <property type="entry name" value="PDZ_6"/>
    <property type="match status" value="1"/>
</dbReference>
<keyword evidence="11" id="KW-0720">Serine protease</keyword>
<keyword evidence="9" id="KW-0574">Periplasm</keyword>
<evidence type="ECO:0000256" key="1">
    <source>
        <dbReference type="ARBA" id="ARBA00001772"/>
    </source>
</evidence>
<evidence type="ECO:0000256" key="7">
    <source>
        <dbReference type="ARBA" id="ARBA00022729"/>
    </source>
</evidence>
<evidence type="ECO:0000256" key="5">
    <source>
        <dbReference type="ARBA" id="ARBA00013958"/>
    </source>
</evidence>
<evidence type="ECO:0000256" key="11">
    <source>
        <dbReference type="ARBA" id="ARBA00022825"/>
    </source>
</evidence>
<feature type="chain" id="PRO_5038838993" description="Probable periplasmic serine endoprotease DegP-like" evidence="16">
    <location>
        <begin position="39"/>
        <end position="500"/>
    </location>
</feature>
<dbReference type="PANTHER" id="PTHR22939">
    <property type="entry name" value="SERINE PROTEASE FAMILY S1C HTRA-RELATED"/>
    <property type="match status" value="1"/>
</dbReference>
<evidence type="ECO:0000256" key="3">
    <source>
        <dbReference type="ARBA" id="ARBA00010541"/>
    </source>
</evidence>
<dbReference type="FunFam" id="2.40.10.120:FF:000007">
    <property type="entry name" value="Periplasmic serine endoprotease DegP-like"/>
    <property type="match status" value="1"/>
</dbReference>
<dbReference type="NCBIfam" id="TIGR02037">
    <property type="entry name" value="degP_htrA_DO"/>
    <property type="match status" value="1"/>
</dbReference>
<dbReference type="AlphaFoldDB" id="A0A1I3D5I7"/>